<dbReference type="InterPro" id="IPR015915">
    <property type="entry name" value="Kelch-typ_b-propeller"/>
</dbReference>
<dbReference type="Gene3D" id="2.120.10.80">
    <property type="entry name" value="Kelch-type beta propeller"/>
    <property type="match status" value="1"/>
</dbReference>
<dbReference type="Pfam" id="PF24681">
    <property type="entry name" value="Kelch_KLHDC2_KLHL20_DRC7"/>
    <property type="match status" value="1"/>
</dbReference>
<dbReference type="PANTHER" id="PTHR23244">
    <property type="entry name" value="KELCH REPEAT DOMAIN"/>
    <property type="match status" value="1"/>
</dbReference>
<proteinExistence type="predicted"/>
<sequence>MPKGRRGGSCAVTATGSDIYIFDGETSSQSVFGGYYNCSIDVFDTGSPFTWKTDINIRDMPDERYYATSVLLKGKYLVIIGGRDKYGGLTASCFICDLSSNLWSSTPKSMDMIKARLYHTAEVLDGKIVVFSGSDQFNENILASMEFIEVDALLEYSPLHYPLPSWIFKRILEIGKV</sequence>
<dbReference type="SUPFAM" id="SSF117281">
    <property type="entry name" value="Kelch motif"/>
    <property type="match status" value="1"/>
</dbReference>
<protein>
    <submittedName>
        <fullName evidence="1">Uncharacterized protein</fullName>
    </submittedName>
</protein>
<accession>A0A7S2KXD3</accession>
<dbReference type="AlphaFoldDB" id="A0A7S2KXD3"/>
<reference evidence="1" key="1">
    <citation type="submission" date="2021-01" db="EMBL/GenBank/DDBJ databases">
        <authorList>
            <person name="Corre E."/>
            <person name="Pelletier E."/>
            <person name="Niang G."/>
            <person name="Scheremetjew M."/>
            <person name="Finn R."/>
            <person name="Kale V."/>
            <person name="Holt S."/>
            <person name="Cochrane G."/>
            <person name="Meng A."/>
            <person name="Brown T."/>
            <person name="Cohen L."/>
        </authorList>
    </citation>
    <scope>NUCLEOTIDE SEQUENCE</scope>
    <source>
        <strain evidence="1">B650</strain>
    </source>
</reference>
<gene>
    <name evidence="1" type="ORF">LDAN0321_LOCUS12958</name>
</gene>
<name>A0A7S2KXD3_9STRA</name>
<organism evidence="1">
    <name type="scientific">Leptocylindrus danicus</name>
    <dbReference type="NCBI Taxonomy" id="163516"/>
    <lineage>
        <taxon>Eukaryota</taxon>
        <taxon>Sar</taxon>
        <taxon>Stramenopiles</taxon>
        <taxon>Ochrophyta</taxon>
        <taxon>Bacillariophyta</taxon>
        <taxon>Coscinodiscophyceae</taxon>
        <taxon>Chaetocerotophycidae</taxon>
        <taxon>Leptocylindrales</taxon>
        <taxon>Leptocylindraceae</taxon>
        <taxon>Leptocylindrus</taxon>
    </lineage>
</organism>
<dbReference type="EMBL" id="HBGY01020544">
    <property type="protein sequence ID" value="CAD9589627.1"/>
    <property type="molecule type" value="Transcribed_RNA"/>
</dbReference>
<evidence type="ECO:0000313" key="1">
    <source>
        <dbReference type="EMBL" id="CAD9589627.1"/>
    </source>
</evidence>